<evidence type="ECO:0000313" key="9">
    <source>
        <dbReference type="Proteomes" id="UP001268683"/>
    </source>
</evidence>
<dbReference type="RefSeq" id="WP_310798730.1">
    <property type="nucleotide sequence ID" value="NZ_CP123872.1"/>
</dbReference>
<dbReference type="GO" id="GO:0008902">
    <property type="term" value="F:hydroxymethylpyrimidine kinase activity"/>
    <property type="evidence" value="ECO:0007669"/>
    <property type="project" value="UniProtKB-EC"/>
</dbReference>
<dbReference type="CDD" id="cd01169">
    <property type="entry name" value="HMPP_kinase"/>
    <property type="match status" value="1"/>
</dbReference>
<dbReference type="Gene3D" id="3.40.1190.20">
    <property type="match status" value="1"/>
</dbReference>
<dbReference type="FunFam" id="3.40.1190.20:FF:000003">
    <property type="entry name" value="Phosphomethylpyrimidine kinase ThiD"/>
    <property type="match status" value="1"/>
</dbReference>
<keyword evidence="3 8" id="KW-0808">Transferase</keyword>
<accession>A0AA52EIY0</accession>
<dbReference type="InterPro" id="IPR004399">
    <property type="entry name" value="HMP/HMP-P_kinase_dom"/>
</dbReference>
<dbReference type="PANTHER" id="PTHR20858:SF17">
    <property type="entry name" value="HYDROXYMETHYLPYRIMIDINE_PHOSPHOMETHYLPYRIMIDINE KINASE THI20-RELATED"/>
    <property type="match status" value="1"/>
</dbReference>
<reference evidence="8" key="1">
    <citation type="submission" date="2023-04" db="EMBL/GenBank/DDBJ databases">
        <title>Complete genome sequence of Temperatibacter marinus.</title>
        <authorList>
            <person name="Rong J.-C."/>
            <person name="Yi M.-L."/>
            <person name="Zhao Q."/>
        </authorList>
    </citation>
    <scope>NUCLEOTIDE SEQUENCE</scope>
    <source>
        <strain evidence="8">NBRC 110045</strain>
    </source>
</reference>
<name>A0AA52EIY0_9PROT</name>
<dbReference type="GO" id="GO:0005829">
    <property type="term" value="C:cytosol"/>
    <property type="evidence" value="ECO:0007669"/>
    <property type="project" value="TreeGrafter"/>
</dbReference>
<dbReference type="GO" id="GO:0008972">
    <property type="term" value="F:phosphomethylpyrimidine kinase activity"/>
    <property type="evidence" value="ECO:0007669"/>
    <property type="project" value="InterPro"/>
</dbReference>
<evidence type="ECO:0000256" key="6">
    <source>
        <dbReference type="ARBA" id="ARBA00022840"/>
    </source>
</evidence>
<evidence type="ECO:0000259" key="7">
    <source>
        <dbReference type="Pfam" id="PF08543"/>
    </source>
</evidence>
<evidence type="ECO:0000256" key="3">
    <source>
        <dbReference type="ARBA" id="ARBA00022679"/>
    </source>
</evidence>
<dbReference type="SUPFAM" id="SSF53613">
    <property type="entry name" value="Ribokinase-like"/>
    <property type="match status" value="1"/>
</dbReference>
<feature type="domain" description="Pyridoxamine kinase/Phosphomethylpyrimidine kinase" evidence="7">
    <location>
        <begin position="12"/>
        <end position="258"/>
    </location>
</feature>
<dbReference type="GO" id="GO:0005524">
    <property type="term" value="F:ATP binding"/>
    <property type="evidence" value="ECO:0007669"/>
    <property type="project" value="UniProtKB-KW"/>
</dbReference>
<evidence type="ECO:0000256" key="4">
    <source>
        <dbReference type="ARBA" id="ARBA00022741"/>
    </source>
</evidence>
<organism evidence="8 9">
    <name type="scientific">Temperatibacter marinus</name>
    <dbReference type="NCBI Taxonomy" id="1456591"/>
    <lineage>
        <taxon>Bacteria</taxon>
        <taxon>Pseudomonadati</taxon>
        <taxon>Pseudomonadota</taxon>
        <taxon>Alphaproteobacteria</taxon>
        <taxon>Kordiimonadales</taxon>
        <taxon>Temperatibacteraceae</taxon>
        <taxon>Temperatibacter</taxon>
    </lineage>
</organism>
<dbReference type="EC" id="2.7.1.49" evidence="2"/>
<gene>
    <name evidence="8" type="primary">thiD</name>
    <name evidence="8" type="ORF">QGN29_00755</name>
</gene>
<dbReference type="NCBIfam" id="TIGR00097">
    <property type="entry name" value="HMP-P_kinase"/>
    <property type="match status" value="1"/>
</dbReference>
<dbReference type="Proteomes" id="UP001268683">
    <property type="component" value="Chromosome"/>
</dbReference>
<dbReference type="Pfam" id="PF08543">
    <property type="entry name" value="Phos_pyr_kin"/>
    <property type="match status" value="1"/>
</dbReference>
<proteinExistence type="predicted"/>
<sequence>MNGRVLIIAGSDSGGGAGIQADIKTVTMLGGYASTAVTCVTAQNTLGVSDIHSIPPKMVYEQIKSVLEDIGTDVIKTGMLYSAEIIKAVDRALEDFQYTGDLIVDPVMVATSGAQLLNHDGIALYKELLLPRATLVTPNVPELETLTGRTIVSEEDLITAAEALLLAGTKAVVAKGGHLQEELDIVRNFYISQDSRFSFEADRLPSRNTHGTGCTLASALAVSLAQEMPLYEACERANNFVSRAIEQAPNLGKGAGPMGHAQARG</sequence>
<keyword evidence="4" id="KW-0547">Nucleotide-binding</keyword>
<dbReference type="EMBL" id="CP123872">
    <property type="protein sequence ID" value="WND02891.1"/>
    <property type="molecule type" value="Genomic_DNA"/>
</dbReference>
<dbReference type="GO" id="GO:0009228">
    <property type="term" value="P:thiamine biosynthetic process"/>
    <property type="evidence" value="ECO:0007669"/>
    <property type="project" value="InterPro"/>
</dbReference>
<keyword evidence="9" id="KW-1185">Reference proteome</keyword>
<dbReference type="InterPro" id="IPR029056">
    <property type="entry name" value="Ribokinase-like"/>
</dbReference>
<evidence type="ECO:0000256" key="2">
    <source>
        <dbReference type="ARBA" id="ARBA00012135"/>
    </source>
</evidence>
<dbReference type="PANTHER" id="PTHR20858">
    <property type="entry name" value="PHOSPHOMETHYLPYRIMIDINE KINASE"/>
    <property type="match status" value="1"/>
</dbReference>
<protein>
    <recommendedName>
        <fullName evidence="2">hydroxymethylpyrimidine kinase</fullName>
        <ecNumber evidence="2">2.7.1.49</ecNumber>
    </recommendedName>
</protein>
<evidence type="ECO:0000313" key="8">
    <source>
        <dbReference type="EMBL" id="WND02891.1"/>
    </source>
</evidence>
<keyword evidence="5 8" id="KW-0418">Kinase</keyword>
<dbReference type="KEGG" id="tmk:QGN29_00755"/>
<dbReference type="InterPro" id="IPR013749">
    <property type="entry name" value="PM/HMP-P_kinase-1"/>
</dbReference>
<dbReference type="AlphaFoldDB" id="A0AA52EIY0"/>
<evidence type="ECO:0000256" key="1">
    <source>
        <dbReference type="ARBA" id="ARBA00004948"/>
    </source>
</evidence>
<keyword evidence="6" id="KW-0067">ATP-binding</keyword>
<comment type="pathway">
    <text evidence="1">Cofactor biosynthesis; thiamine diphosphate biosynthesis.</text>
</comment>
<evidence type="ECO:0000256" key="5">
    <source>
        <dbReference type="ARBA" id="ARBA00022777"/>
    </source>
</evidence>